<evidence type="ECO:0008006" key="4">
    <source>
        <dbReference type="Google" id="ProtNLM"/>
    </source>
</evidence>
<organism evidence="2 3">
    <name type="scientific">Paenibacillus glycanilyticus</name>
    <dbReference type="NCBI Taxonomy" id="126569"/>
    <lineage>
        <taxon>Bacteria</taxon>
        <taxon>Bacillati</taxon>
        <taxon>Bacillota</taxon>
        <taxon>Bacilli</taxon>
        <taxon>Bacillales</taxon>
        <taxon>Paenibacillaceae</taxon>
        <taxon>Paenibacillus</taxon>
    </lineage>
</organism>
<dbReference type="Proteomes" id="UP001157114">
    <property type="component" value="Unassembled WGS sequence"/>
</dbReference>
<keyword evidence="1" id="KW-0472">Membrane</keyword>
<keyword evidence="1" id="KW-1133">Transmembrane helix</keyword>
<proteinExistence type="predicted"/>
<evidence type="ECO:0000256" key="1">
    <source>
        <dbReference type="SAM" id="Phobius"/>
    </source>
</evidence>
<feature type="transmembrane region" description="Helical" evidence="1">
    <location>
        <begin position="55"/>
        <end position="75"/>
    </location>
</feature>
<keyword evidence="1" id="KW-0812">Transmembrane</keyword>
<sequence>MARSTNMAKDQDIMRYAKADADYRDIDLTQSVMKRIYLLNVRNSKVKRRISFQRSTVAVALSAVMLLGALTAYAANEFIQIRDSKGRTVIETVQPGPVYSFPAEVSKQFEAYRQRVLAQLQPGQMIAYYIHDDKLNAYDKLNPIKFESNTSYISYAEYLHKLKQVSAPQLEIPDDLPKGYLFKLGQISPRPPMRGDKDHSAYDKLQTELLSRAAAAKGSGDKLVMMPVEWTNTLGVNLNFSNGTSYINVMAQNGPDHPEHGGKASFSQSPNVKSESIWIGDQEALFMKDDDREAANPHLLSWYDESSNIYYSIMDSQGSKLTKENIIQIARSIIEQENR</sequence>
<accession>A0ABQ6GEI9</accession>
<dbReference type="RefSeq" id="WP_284239401.1">
    <property type="nucleotide sequence ID" value="NZ_BSSQ01000013.1"/>
</dbReference>
<name>A0ABQ6GEI9_9BACL</name>
<protein>
    <recommendedName>
        <fullName evidence="4">DUF4367 domain-containing protein</fullName>
    </recommendedName>
</protein>
<evidence type="ECO:0000313" key="3">
    <source>
        <dbReference type="Proteomes" id="UP001157114"/>
    </source>
</evidence>
<gene>
    <name evidence="2" type="ORF">MU1_30050</name>
</gene>
<evidence type="ECO:0000313" key="2">
    <source>
        <dbReference type="EMBL" id="GLX68660.1"/>
    </source>
</evidence>
<reference evidence="2 3" key="1">
    <citation type="submission" date="2023-03" db="EMBL/GenBank/DDBJ databases">
        <title>Draft genome sequence of the bacteria which degrade cell wall of Tricholomamatutake.</title>
        <authorList>
            <person name="Konishi Y."/>
            <person name="Fukuta Y."/>
            <person name="Shirasaka N."/>
        </authorList>
    </citation>
    <scope>NUCLEOTIDE SEQUENCE [LARGE SCALE GENOMIC DNA]</scope>
    <source>
        <strain evidence="3">mu1</strain>
    </source>
</reference>
<dbReference type="EMBL" id="BSSQ01000013">
    <property type="protein sequence ID" value="GLX68660.1"/>
    <property type="molecule type" value="Genomic_DNA"/>
</dbReference>
<comment type="caution">
    <text evidence="2">The sequence shown here is derived from an EMBL/GenBank/DDBJ whole genome shotgun (WGS) entry which is preliminary data.</text>
</comment>
<keyword evidence="3" id="KW-1185">Reference proteome</keyword>